<dbReference type="Gene3D" id="2.30.30.40">
    <property type="entry name" value="SH3 Domains"/>
    <property type="match status" value="1"/>
</dbReference>
<evidence type="ECO:0000256" key="3">
    <source>
        <dbReference type="SAM" id="MobiDB-lite"/>
    </source>
</evidence>
<feature type="region of interest" description="Disordered" evidence="3">
    <location>
        <begin position="312"/>
        <end position="363"/>
    </location>
</feature>
<feature type="compositionally biased region" description="Basic and acidic residues" evidence="3">
    <location>
        <begin position="520"/>
        <end position="535"/>
    </location>
</feature>
<feature type="compositionally biased region" description="Polar residues" evidence="3">
    <location>
        <begin position="313"/>
        <end position="324"/>
    </location>
</feature>
<dbReference type="InterPro" id="IPR011993">
    <property type="entry name" value="PH-like_dom_sf"/>
</dbReference>
<feature type="compositionally biased region" description="Acidic residues" evidence="3">
    <location>
        <begin position="20"/>
        <end position="39"/>
    </location>
</feature>
<feature type="domain" description="SH3" evidence="4">
    <location>
        <begin position="564"/>
        <end position="623"/>
    </location>
</feature>
<feature type="compositionally biased region" description="Basic and acidic residues" evidence="3">
    <location>
        <begin position="403"/>
        <end position="416"/>
    </location>
</feature>
<feature type="compositionally biased region" description="Acidic residues" evidence="3">
    <location>
        <begin position="536"/>
        <end position="560"/>
    </location>
</feature>
<evidence type="ECO:0000313" key="5">
    <source>
        <dbReference type="EMBL" id="KAK8379338.1"/>
    </source>
</evidence>
<feature type="compositionally biased region" description="Acidic residues" evidence="3">
    <location>
        <begin position="250"/>
        <end position="266"/>
    </location>
</feature>
<feature type="compositionally biased region" description="Low complexity" evidence="3">
    <location>
        <begin position="466"/>
        <end position="483"/>
    </location>
</feature>
<keyword evidence="1 2" id="KW-0728">SH3 domain</keyword>
<dbReference type="PROSITE" id="PS50002">
    <property type="entry name" value="SH3"/>
    <property type="match status" value="1"/>
</dbReference>
<evidence type="ECO:0000259" key="4">
    <source>
        <dbReference type="PROSITE" id="PS50002"/>
    </source>
</evidence>
<dbReference type="InterPro" id="IPR001452">
    <property type="entry name" value="SH3_domain"/>
</dbReference>
<comment type="caution">
    <text evidence="5">The sequence shown here is derived from an EMBL/GenBank/DDBJ whole genome shotgun (WGS) entry which is preliminary data.</text>
</comment>
<protein>
    <recommendedName>
        <fullName evidence="4">SH3 domain-containing protein</fullName>
    </recommendedName>
</protein>
<name>A0AAW0SW87_SCYPA</name>
<organism evidence="5 6">
    <name type="scientific">Scylla paramamosain</name>
    <name type="common">Mud crab</name>
    <dbReference type="NCBI Taxonomy" id="85552"/>
    <lineage>
        <taxon>Eukaryota</taxon>
        <taxon>Metazoa</taxon>
        <taxon>Ecdysozoa</taxon>
        <taxon>Arthropoda</taxon>
        <taxon>Crustacea</taxon>
        <taxon>Multicrustacea</taxon>
        <taxon>Malacostraca</taxon>
        <taxon>Eumalacostraca</taxon>
        <taxon>Eucarida</taxon>
        <taxon>Decapoda</taxon>
        <taxon>Pleocyemata</taxon>
        <taxon>Brachyura</taxon>
        <taxon>Eubrachyura</taxon>
        <taxon>Portunoidea</taxon>
        <taxon>Portunidae</taxon>
        <taxon>Portuninae</taxon>
        <taxon>Scylla</taxon>
    </lineage>
</organism>
<dbReference type="SUPFAM" id="SSF50044">
    <property type="entry name" value="SH3-domain"/>
    <property type="match status" value="1"/>
</dbReference>
<evidence type="ECO:0000256" key="1">
    <source>
        <dbReference type="ARBA" id="ARBA00022443"/>
    </source>
</evidence>
<feature type="region of interest" description="Disordered" evidence="3">
    <location>
        <begin position="158"/>
        <end position="294"/>
    </location>
</feature>
<feature type="region of interest" description="Disordered" evidence="3">
    <location>
        <begin position="398"/>
        <end position="562"/>
    </location>
</feature>
<keyword evidence="6" id="KW-1185">Reference proteome</keyword>
<dbReference type="Pfam" id="PF14604">
    <property type="entry name" value="SH3_9"/>
    <property type="match status" value="1"/>
</dbReference>
<evidence type="ECO:0000256" key="2">
    <source>
        <dbReference type="PROSITE-ProRule" id="PRU00192"/>
    </source>
</evidence>
<sequence>MKSLMIIKMREWRSSRRKEEEEEEEEEEEAEEKEEEDGVYTETHEPIPFSSLIATCEKHGALGKKTKGLLRNIKSYLCVVAGGMLYLYVKDTDDRQKKSIDLAGYTARSATGRKLKTPRRRMLLLKLCVLAGRRILSSHAQQKTKMNGWMHFQEQYEEESRAPFPRPPTPLSASPCRPCTSPYLSSPPLLPPRPPRPSQPSRRKSTPAYDPVESEPLPTPGTIPPRPPPPSRPPLPTHTQTDTQQKPGEDSDDSQDIYCEIEEEDLENARKAYSEESGAADRTSRISNIPMGPFKVPVGGLGSLSKEIFKSLDATTITRPQADSQGGPPAGPPRLPPKGVVAPEAEESEYKVPQNSDTEYHVPSSMPVSAEAAKAPGNKISGPLPLPNMLGVSQAPTILPIKPVERRNSVAEDKKAGVSSFRTGDQDLTRGPKAAKGTSVRDMIARLNQRKQENDDPKEEEEEKNTTSTSNASSSPSSISSTPSNPPLSLPKQNLKPYKPPLPSRPQNMRAGGSVSPNPSKEKGVEEEEEKKKKEEEEEEKKEEEEEEEIYDVLDDDDDASPQQQAEWYVAKFAFVATLDQALSFGRGDEILVYDTSGTSGWWRATLRGRNGLVPREYLKKKE</sequence>
<proteinExistence type="predicted"/>
<feature type="compositionally biased region" description="Pro residues" evidence="3">
    <location>
        <begin position="217"/>
        <end position="236"/>
    </location>
</feature>
<gene>
    <name evidence="5" type="ORF">O3P69_019314</name>
</gene>
<dbReference type="EMBL" id="JARAKH010000043">
    <property type="protein sequence ID" value="KAK8379338.1"/>
    <property type="molecule type" value="Genomic_DNA"/>
</dbReference>
<dbReference type="Proteomes" id="UP001487740">
    <property type="component" value="Unassembled WGS sequence"/>
</dbReference>
<dbReference type="SUPFAM" id="SSF50729">
    <property type="entry name" value="PH domain-like"/>
    <property type="match status" value="1"/>
</dbReference>
<evidence type="ECO:0000313" key="6">
    <source>
        <dbReference type="Proteomes" id="UP001487740"/>
    </source>
</evidence>
<dbReference type="Gene3D" id="2.30.29.30">
    <property type="entry name" value="Pleckstrin-homology domain (PH domain)/Phosphotyrosine-binding domain (PTB)"/>
    <property type="match status" value="1"/>
</dbReference>
<feature type="region of interest" description="Disordered" evidence="3">
    <location>
        <begin position="13"/>
        <end position="41"/>
    </location>
</feature>
<reference evidence="5 6" key="1">
    <citation type="submission" date="2023-03" db="EMBL/GenBank/DDBJ databases">
        <title>High-quality genome of Scylla paramamosain provides insights in environmental adaptation.</title>
        <authorList>
            <person name="Zhang L."/>
        </authorList>
    </citation>
    <scope>NUCLEOTIDE SEQUENCE [LARGE SCALE GENOMIC DNA]</scope>
    <source>
        <strain evidence="5">LZ_2023a</strain>
        <tissue evidence="5">Muscle</tissue>
    </source>
</reference>
<dbReference type="AlphaFoldDB" id="A0AAW0SW87"/>
<dbReference type="InterPro" id="IPR036028">
    <property type="entry name" value="SH3-like_dom_sf"/>
</dbReference>
<feature type="compositionally biased region" description="Pro residues" evidence="3">
    <location>
        <begin position="188"/>
        <end position="198"/>
    </location>
</feature>
<feature type="compositionally biased region" description="Polar residues" evidence="3">
    <location>
        <begin position="237"/>
        <end position="246"/>
    </location>
</feature>
<accession>A0AAW0SW87</accession>
<dbReference type="SMART" id="SM00326">
    <property type="entry name" value="SH3"/>
    <property type="match status" value="1"/>
</dbReference>